<keyword evidence="3" id="KW-0804">Transcription</keyword>
<dbReference type="InterPro" id="IPR035472">
    <property type="entry name" value="RpiR-like_SIS"/>
</dbReference>
<proteinExistence type="predicted"/>
<dbReference type="EMBL" id="FOXW01000001">
    <property type="protein sequence ID" value="SFQ04527.1"/>
    <property type="molecule type" value="Genomic_DNA"/>
</dbReference>
<sequence>MFNLDMIHSFTETERVLYDYIMQHKDTVYYMRVRDLAEAAHVSPASVIRLMKKGGYESFAEFKLEIRNQHKQVEQQAVFDTKEIVDEFFNRTLSNDYNKQLDKAVEMIHTAGLVIFLGIGTSGILAEYGSRQFFNLGQRTFFVKDPFYPLGHSREDFTDSVAIILSVSGETEQILEQTEILIERGSKIISITNTSGNTLAKHSDVNLAYHLTPETINKTVNITSQVPVAYLVETLARKNYAKRQNRI</sequence>
<organism evidence="6 7">
    <name type="scientific">Desemzia incerta</name>
    <dbReference type="NCBI Taxonomy" id="82801"/>
    <lineage>
        <taxon>Bacteria</taxon>
        <taxon>Bacillati</taxon>
        <taxon>Bacillota</taxon>
        <taxon>Bacilli</taxon>
        <taxon>Lactobacillales</taxon>
        <taxon>Carnobacteriaceae</taxon>
        <taxon>Desemzia</taxon>
    </lineage>
</organism>
<dbReference type="CDD" id="cd05013">
    <property type="entry name" value="SIS_RpiR"/>
    <property type="match status" value="1"/>
</dbReference>
<dbReference type="InterPro" id="IPR046348">
    <property type="entry name" value="SIS_dom_sf"/>
</dbReference>
<dbReference type="InterPro" id="IPR001347">
    <property type="entry name" value="SIS_dom"/>
</dbReference>
<dbReference type="PANTHER" id="PTHR30514:SF1">
    <property type="entry name" value="HTH-TYPE TRANSCRIPTIONAL REGULATOR HEXR-RELATED"/>
    <property type="match status" value="1"/>
</dbReference>
<gene>
    <name evidence="6" type="ORF">SAMN04488506_0446</name>
</gene>
<dbReference type="Pfam" id="PF01418">
    <property type="entry name" value="HTH_6"/>
    <property type="match status" value="1"/>
</dbReference>
<feature type="domain" description="SIS" evidence="5">
    <location>
        <begin position="104"/>
        <end position="245"/>
    </location>
</feature>
<evidence type="ECO:0000259" key="4">
    <source>
        <dbReference type="PROSITE" id="PS51071"/>
    </source>
</evidence>
<evidence type="ECO:0000256" key="2">
    <source>
        <dbReference type="ARBA" id="ARBA00023125"/>
    </source>
</evidence>
<name>A0A1I5VB10_9LACT</name>
<reference evidence="6 7" key="1">
    <citation type="submission" date="2016-10" db="EMBL/GenBank/DDBJ databases">
        <authorList>
            <person name="de Groot N.N."/>
        </authorList>
    </citation>
    <scope>NUCLEOTIDE SEQUENCE [LARGE SCALE GENOMIC DNA]</scope>
    <source>
        <strain evidence="6 7">DSM 20581</strain>
    </source>
</reference>
<dbReference type="Gene3D" id="3.40.50.10490">
    <property type="entry name" value="Glucose-6-phosphate isomerase like protein, domain 1"/>
    <property type="match status" value="1"/>
</dbReference>
<accession>A0A1I5VB10</accession>
<dbReference type="Gene3D" id="1.10.10.10">
    <property type="entry name" value="Winged helix-like DNA-binding domain superfamily/Winged helix DNA-binding domain"/>
    <property type="match status" value="1"/>
</dbReference>
<dbReference type="Proteomes" id="UP000199136">
    <property type="component" value="Unassembled WGS sequence"/>
</dbReference>
<protein>
    <submittedName>
        <fullName evidence="6">Transcriptional regulator, RpiR family</fullName>
    </submittedName>
</protein>
<keyword evidence="2" id="KW-0238">DNA-binding</keyword>
<dbReference type="InterPro" id="IPR047640">
    <property type="entry name" value="RpiR-like"/>
</dbReference>
<dbReference type="AlphaFoldDB" id="A0A1I5VB10"/>
<dbReference type="PROSITE" id="PS51071">
    <property type="entry name" value="HTH_RPIR"/>
    <property type="match status" value="1"/>
</dbReference>
<dbReference type="GO" id="GO:0097367">
    <property type="term" value="F:carbohydrate derivative binding"/>
    <property type="evidence" value="ECO:0007669"/>
    <property type="project" value="InterPro"/>
</dbReference>
<dbReference type="PROSITE" id="PS51464">
    <property type="entry name" value="SIS"/>
    <property type="match status" value="1"/>
</dbReference>
<evidence type="ECO:0000313" key="6">
    <source>
        <dbReference type="EMBL" id="SFQ04527.1"/>
    </source>
</evidence>
<dbReference type="InterPro" id="IPR000281">
    <property type="entry name" value="HTH_RpiR"/>
</dbReference>
<dbReference type="RefSeq" id="WP_092479508.1">
    <property type="nucleotide sequence ID" value="NZ_CP126128.1"/>
</dbReference>
<evidence type="ECO:0000313" key="7">
    <source>
        <dbReference type="Proteomes" id="UP000199136"/>
    </source>
</evidence>
<dbReference type="InterPro" id="IPR009057">
    <property type="entry name" value="Homeodomain-like_sf"/>
</dbReference>
<dbReference type="GO" id="GO:0003677">
    <property type="term" value="F:DNA binding"/>
    <property type="evidence" value="ECO:0007669"/>
    <property type="project" value="UniProtKB-KW"/>
</dbReference>
<dbReference type="OrthoDB" id="1648815at2"/>
<dbReference type="GO" id="GO:1901135">
    <property type="term" value="P:carbohydrate derivative metabolic process"/>
    <property type="evidence" value="ECO:0007669"/>
    <property type="project" value="InterPro"/>
</dbReference>
<evidence type="ECO:0000256" key="3">
    <source>
        <dbReference type="ARBA" id="ARBA00023163"/>
    </source>
</evidence>
<keyword evidence="1" id="KW-0805">Transcription regulation</keyword>
<feature type="domain" description="HTH rpiR-type" evidence="4">
    <location>
        <begin position="1"/>
        <end position="73"/>
    </location>
</feature>
<dbReference type="PROSITE" id="PS00356">
    <property type="entry name" value="HTH_LACI_1"/>
    <property type="match status" value="1"/>
</dbReference>
<evidence type="ECO:0000259" key="5">
    <source>
        <dbReference type="PROSITE" id="PS51464"/>
    </source>
</evidence>
<dbReference type="InterPro" id="IPR036388">
    <property type="entry name" value="WH-like_DNA-bd_sf"/>
</dbReference>
<dbReference type="PANTHER" id="PTHR30514">
    <property type="entry name" value="GLUCOKINASE"/>
    <property type="match status" value="1"/>
</dbReference>
<dbReference type="SUPFAM" id="SSF53697">
    <property type="entry name" value="SIS domain"/>
    <property type="match status" value="1"/>
</dbReference>
<dbReference type="SUPFAM" id="SSF46689">
    <property type="entry name" value="Homeodomain-like"/>
    <property type="match status" value="1"/>
</dbReference>
<keyword evidence="7" id="KW-1185">Reference proteome</keyword>
<dbReference type="GO" id="GO:0003700">
    <property type="term" value="F:DNA-binding transcription factor activity"/>
    <property type="evidence" value="ECO:0007669"/>
    <property type="project" value="InterPro"/>
</dbReference>
<dbReference type="Pfam" id="PF01380">
    <property type="entry name" value="SIS"/>
    <property type="match status" value="1"/>
</dbReference>
<evidence type="ECO:0000256" key="1">
    <source>
        <dbReference type="ARBA" id="ARBA00023015"/>
    </source>
</evidence>
<dbReference type="STRING" id="82801.SAMN04488506_0446"/>